<dbReference type="PANTHER" id="PTHR43877:SF1">
    <property type="entry name" value="ACETYLTRANSFERASE"/>
    <property type="match status" value="1"/>
</dbReference>
<keyword evidence="4" id="KW-0689">Ribosomal protein</keyword>
<feature type="domain" description="N-acetyltransferase" evidence="3">
    <location>
        <begin position="146"/>
        <end position="298"/>
    </location>
</feature>
<dbReference type="SUPFAM" id="SSF55961">
    <property type="entry name" value="Bet v1-like"/>
    <property type="match status" value="1"/>
</dbReference>
<dbReference type="InterPro" id="IPR023393">
    <property type="entry name" value="START-like_dom_sf"/>
</dbReference>
<protein>
    <submittedName>
        <fullName evidence="4">Ribosomal protein S18 acetylase RimI</fullName>
    </submittedName>
</protein>
<evidence type="ECO:0000259" key="3">
    <source>
        <dbReference type="PROSITE" id="PS51186"/>
    </source>
</evidence>
<keyword evidence="5" id="KW-1185">Reference proteome</keyword>
<dbReference type="Gene3D" id="3.40.630.30">
    <property type="match status" value="1"/>
</dbReference>
<evidence type="ECO:0000313" key="5">
    <source>
        <dbReference type="Proteomes" id="UP000315460"/>
    </source>
</evidence>
<dbReference type="InterPro" id="IPR000182">
    <property type="entry name" value="GNAT_dom"/>
</dbReference>
<proteinExistence type="predicted"/>
<keyword evidence="4" id="KW-0687">Ribonucleoprotein</keyword>
<dbReference type="CDD" id="cd04301">
    <property type="entry name" value="NAT_SF"/>
    <property type="match status" value="1"/>
</dbReference>
<dbReference type="Proteomes" id="UP000315460">
    <property type="component" value="Unassembled WGS sequence"/>
</dbReference>
<keyword evidence="2" id="KW-0012">Acyltransferase</keyword>
<dbReference type="PROSITE" id="PS51186">
    <property type="entry name" value="GNAT"/>
    <property type="match status" value="1"/>
</dbReference>
<reference evidence="4 5" key="1">
    <citation type="submission" date="2017-05" db="EMBL/GenBank/DDBJ databases">
        <authorList>
            <person name="Varghese N."/>
            <person name="Submissions S."/>
        </authorList>
    </citation>
    <scope>NUCLEOTIDE SEQUENCE [LARGE SCALE GENOMIC DNA]</scope>
    <source>
        <strain evidence="4 5">DSM 45139</strain>
    </source>
</reference>
<dbReference type="InterPro" id="IPR050832">
    <property type="entry name" value="Bact_Acetyltransf"/>
</dbReference>
<evidence type="ECO:0000313" key="4">
    <source>
        <dbReference type="EMBL" id="SMO84804.1"/>
    </source>
</evidence>
<keyword evidence="1" id="KW-0808">Transferase</keyword>
<comment type="caution">
    <text evidence="4">The sequence shown here is derived from an EMBL/GenBank/DDBJ whole genome shotgun (WGS) entry which is preliminary data.</text>
</comment>
<name>A0ABY1N3I8_9ACTN</name>
<evidence type="ECO:0000256" key="1">
    <source>
        <dbReference type="ARBA" id="ARBA00022679"/>
    </source>
</evidence>
<dbReference type="GO" id="GO:0005840">
    <property type="term" value="C:ribosome"/>
    <property type="evidence" value="ECO:0007669"/>
    <property type="project" value="UniProtKB-KW"/>
</dbReference>
<dbReference type="EMBL" id="FXTG01000008">
    <property type="protein sequence ID" value="SMO84804.1"/>
    <property type="molecule type" value="Genomic_DNA"/>
</dbReference>
<dbReference type="Gene3D" id="3.30.530.20">
    <property type="match status" value="1"/>
</dbReference>
<organism evidence="4 5">
    <name type="scientific">Dietzia kunjamensis subsp. schimae</name>
    <dbReference type="NCBI Taxonomy" id="498198"/>
    <lineage>
        <taxon>Bacteria</taxon>
        <taxon>Bacillati</taxon>
        <taxon>Actinomycetota</taxon>
        <taxon>Actinomycetes</taxon>
        <taxon>Mycobacteriales</taxon>
        <taxon>Dietziaceae</taxon>
        <taxon>Dietzia</taxon>
    </lineage>
</organism>
<dbReference type="SUPFAM" id="SSF55729">
    <property type="entry name" value="Acyl-CoA N-acyltransferases (Nat)"/>
    <property type="match status" value="1"/>
</dbReference>
<dbReference type="InterPro" id="IPR016181">
    <property type="entry name" value="Acyl_CoA_acyltransferase"/>
</dbReference>
<dbReference type="Pfam" id="PF00583">
    <property type="entry name" value="Acetyltransf_1"/>
    <property type="match status" value="1"/>
</dbReference>
<accession>A0ABY1N3I8</accession>
<sequence>MRTRHLAVVIRRSPDEVYALAADPAHLPSWAAGLAAGEVRSDGDTLVVDSPMGEVRVRFTPTNAFGVLDHEVTLPDGTATLNPLRVLPHPHGSEVVFTLRGTDGDDDDEFEQDAAAVAEDLERLRGLLEGSPAPVADAPDRPAERSEIRVATPADAGSLGQLLYDFNTEFDAPTPDAVAATARFVDLLARDDVLALLARVDSDARTDIGFAFLTLRPTPLWDGPLAQLEELYVRRDRRGSGVGAALLARAVGEVRSRGGEELLINVDADDVDARRFYERHGFSDRDPDTGSGMRCYLRQLTVGR</sequence>
<evidence type="ECO:0000256" key="2">
    <source>
        <dbReference type="ARBA" id="ARBA00023315"/>
    </source>
</evidence>
<gene>
    <name evidence="4" type="ORF">SAMN06265174_10879</name>
</gene>
<dbReference type="PANTHER" id="PTHR43877">
    <property type="entry name" value="AMINOALKYLPHOSPHONATE N-ACETYLTRANSFERASE-RELATED-RELATED"/>
    <property type="match status" value="1"/>
</dbReference>